<evidence type="ECO:0008006" key="3">
    <source>
        <dbReference type="Google" id="ProtNLM"/>
    </source>
</evidence>
<sequence length="125" mass="13167">MKKALIAVAAVVAIALVAGGAWLALRGGDDEKTARGTCGTTTYELSAENDDTGLEVTFELQSEAPDETWNVVVEQDGSTVLEGDRRTDEDAELDVDVTVNEDDGTSFRVTATPEEGEACTASLAR</sequence>
<comment type="caution">
    <text evidence="1">The sequence shown here is derived from an EMBL/GenBank/DDBJ whole genome shotgun (WGS) entry which is preliminary data.</text>
</comment>
<proteinExistence type="predicted"/>
<dbReference type="RefSeq" id="WP_343908234.1">
    <property type="nucleotide sequence ID" value="NZ_BAAAJE010000015.1"/>
</dbReference>
<gene>
    <name evidence="1" type="ORF">GCM10009606_28410</name>
</gene>
<reference evidence="1 2" key="1">
    <citation type="journal article" date="2019" name="Int. J. Syst. Evol. Microbiol.">
        <title>The Global Catalogue of Microorganisms (GCM) 10K type strain sequencing project: providing services to taxonomists for standard genome sequencing and annotation.</title>
        <authorList>
            <consortium name="The Broad Institute Genomics Platform"/>
            <consortium name="The Broad Institute Genome Sequencing Center for Infectious Disease"/>
            <person name="Wu L."/>
            <person name="Ma J."/>
        </authorList>
    </citation>
    <scope>NUCLEOTIDE SEQUENCE [LARGE SCALE GENOMIC DNA]</scope>
    <source>
        <strain evidence="1 2">JCM 11813</strain>
    </source>
</reference>
<evidence type="ECO:0000313" key="2">
    <source>
        <dbReference type="Proteomes" id="UP001499979"/>
    </source>
</evidence>
<name>A0ABN1UFU3_9ACTN</name>
<accession>A0ABN1UFU3</accession>
<dbReference type="Proteomes" id="UP001499979">
    <property type="component" value="Unassembled WGS sequence"/>
</dbReference>
<keyword evidence="2" id="KW-1185">Reference proteome</keyword>
<dbReference type="EMBL" id="BAAAJE010000015">
    <property type="protein sequence ID" value="GAA1148006.1"/>
    <property type="molecule type" value="Genomic_DNA"/>
</dbReference>
<evidence type="ECO:0000313" key="1">
    <source>
        <dbReference type="EMBL" id="GAA1148006.1"/>
    </source>
</evidence>
<organism evidence="1 2">
    <name type="scientific">Nocardioides aquiterrae</name>
    <dbReference type="NCBI Taxonomy" id="203799"/>
    <lineage>
        <taxon>Bacteria</taxon>
        <taxon>Bacillati</taxon>
        <taxon>Actinomycetota</taxon>
        <taxon>Actinomycetes</taxon>
        <taxon>Propionibacteriales</taxon>
        <taxon>Nocardioidaceae</taxon>
        <taxon>Nocardioides</taxon>
    </lineage>
</organism>
<protein>
    <recommendedName>
        <fullName evidence="3">DUF4307 domain-containing protein</fullName>
    </recommendedName>
</protein>